<accession>I0H3K4</accession>
<name>I0H3K4_ACTM4</name>
<feature type="transmembrane region" description="Helical" evidence="5">
    <location>
        <begin position="231"/>
        <end position="251"/>
    </location>
</feature>
<protein>
    <recommendedName>
        <fullName evidence="8">Phospholipid methyltransferase</fullName>
    </recommendedName>
</protein>
<feature type="transmembrane region" description="Helical" evidence="5">
    <location>
        <begin position="190"/>
        <end position="210"/>
    </location>
</feature>
<evidence type="ECO:0008006" key="8">
    <source>
        <dbReference type="Google" id="ProtNLM"/>
    </source>
</evidence>
<evidence type="ECO:0000256" key="2">
    <source>
        <dbReference type="ARBA" id="ARBA00022692"/>
    </source>
</evidence>
<dbReference type="Gene3D" id="1.20.120.1630">
    <property type="match status" value="1"/>
</dbReference>
<feature type="transmembrane region" description="Helical" evidence="5">
    <location>
        <begin position="257"/>
        <end position="276"/>
    </location>
</feature>
<dbReference type="HOGENOM" id="CLU_608110_0_0_11"/>
<evidence type="ECO:0000313" key="7">
    <source>
        <dbReference type="Proteomes" id="UP000007882"/>
    </source>
</evidence>
<evidence type="ECO:0000313" key="6">
    <source>
        <dbReference type="EMBL" id="BAL87591.1"/>
    </source>
</evidence>
<evidence type="ECO:0000256" key="4">
    <source>
        <dbReference type="ARBA" id="ARBA00023136"/>
    </source>
</evidence>
<dbReference type="InterPro" id="IPR007318">
    <property type="entry name" value="Phopholipid_MeTrfase"/>
</dbReference>
<dbReference type="PATRIC" id="fig|512565.3.peg.2368"/>
<keyword evidence="3 5" id="KW-1133">Transmembrane helix</keyword>
<feature type="transmembrane region" description="Helical" evidence="5">
    <location>
        <begin position="150"/>
        <end position="170"/>
    </location>
</feature>
<keyword evidence="4 5" id="KW-0472">Membrane</keyword>
<dbReference type="Pfam" id="PF04191">
    <property type="entry name" value="PEMT"/>
    <property type="match status" value="1"/>
</dbReference>
<keyword evidence="7" id="KW-1185">Reference proteome</keyword>
<reference evidence="6 7" key="1">
    <citation type="submission" date="2012-02" db="EMBL/GenBank/DDBJ databases">
        <title>Complete genome sequence of Actinoplanes missouriensis 431 (= NBRC 102363).</title>
        <authorList>
            <person name="Ohnishi Y."/>
            <person name="Ishikawa J."/>
            <person name="Sekine M."/>
            <person name="Hosoyama A."/>
            <person name="Harada T."/>
            <person name="Narita H."/>
            <person name="Hata T."/>
            <person name="Konno Y."/>
            <person name="Tutikane K."/>
            <person name="Fujita N."/>
            <person name="Horinouchi S."/>
            <person name="Hayakawa M."/>
        </authorList>
    </citation>
    <scope>NUCLEOTIDE SEQUENCE [LARGE SCALE GENOMIC DNA]</scope>
    <source>
        <strain evidence="7">ATCC 14538 / DSM 43046 / CBS 188.64 / JCM 3121 / NBRC 102363 / NCIMB 12654 / NRRL B-3342 / UNCC 431</strain>
    </source>
</reference>
<dbReference type="EMBL" id="AP012319">
    <property type="protein sequence ID" value="BAL87591.1"/>
    <property type="molecule type" value="Genomic_DNA"/>
</dbReference>
<feature type="transmembrane region" description="Helical" evidence="5">
    <location>
        <begin position="117"/>
        <end position="138"/>
    </location>
</feature>
<organism evidence="6 7">
    <name type="scientific">Actinoplanes missouriensis (strain ATCC 14538 / DSM 43046 / CBS 188.64 / JCM 3121 / NBRC 102363 / NCIMB 12654 / NRRL B-3342 / UNCC 431)</name>
    <dbReference type="NCBI Taxonomy" id="512565"/>
    <lineage>
        <taxon>Bacteria</taxon>
        <taxon>Bacillati</taxon>
        <taxon>Actinomycetota</taxon>
        <taxon>Actinomycetes</taxon>
        <taxon>Micromonosporales</taxon>
        <taxon>Micromonosporaceae</taxon>
        <taxon>Actinoplanes</taxon>
    </lineage>
</organism>
<feature type="transmembrane region" description="Helical" evidence="5">
    <location>
        <begin position="87"/>
        <end position="105"/>
    </location>
</feature>
<comment type="subcellular location">
    <subcellularLocation>
        <location evidence="1">Endomembrane system</location>
        <topology evidence="1">Multi-pass membrane protein</topology>
    </subcellularLocation>
</comment>
<keyword evidence="2 5" id="KW-0812">Transmembrane</keyword>
<dbReference type="eggNOG" id="COG2020">
    <property type="taxonomic scope" value="Bacteria"/>
</dbReference>
<dbReference type="STRING" id="512565.AMIS_23710"/>
<proteinExistence type="predicted"/>
<evidence type="ECO:0000256" key="3">
    <source>
        <dbReference type="ARBA" id="ARBA00022989"/>
    </source>
</evidence>
<dbReference type="Proteomes" id="UP000007882">
    <property type="component" value="Chromosome"/>
</dbReference>
<gene>
    <name evidence="6" type="ordered locus">AMIS_23710</name>
</gene>
<dbReference type="KEGG" id="ams:AMIS_23710"/>
<feature type="transmembrane region" description="Helical" evidence="5">
    <location>
        <begin position="32"/>
        <end position="55"/>
    </location>
</feature>
<evidence type="ECO:0000256" key="5">
    <source>
        <dbReference type="SAM" id="Phobius"/>
    </source>
</evidence>
<evidence type="ECO:0000256" key="1">
    <source>
        <dbReference type="ARBA" id="ARBA00004127"/>
    </source>
</evidence>
<dbReference type="AlphaFoldDB" id="I0H3K4"/>
<dbReference type="OrthoDB" id="941586at2"/>
<sequence>MILARYLVLLIPVAAVLAAARCTPRRVGAVLAFLASATGLAVLHEVAAAAGWWTFARVDGAYRGFPVDLWLGWAALWGPVPVLLRRIVALPVALGLLLWIDAVAMPALEPLVALGPHWLLGEASGLVTVALPAQLLGCWTDDRRRLIPRVLLQVGLFAVLLLWLIPSVAFSLGDGGWEHLLGLSGTELFLVGQVTLALAAPALAAVREFAVRGGGTPFPWDPPQRLVTSGVYAYLANPMQVSGVLLLLWLAVVTRSVALAAAALSATAFAAGLAAASERQDLQLRYGDRWRVYRREVHDWWPRTRPAPSAVPARLWLDDDCGPCAGVRDLLLRQSPAGLTIEPAGPDLWRARYEADDGHVASGVGAVARGMEHCGLLYAYPSWFLLLPGLDRLAQLVVDALIAPPHRAVGKNGAR</sequence>
<dbReference type="GO" id="GO:0012505">
    <property type="term" value="C:endomembrane system"/>
    <property type="evidence" value="ECO:0007669"/>
    <property type="project" value="UniProtKB-SubCell"/>
</dbReference>